<dbReference type="Gene3D" id="3.40.50.10310">
    <property type="entry name" value="Creatininase"/>
    <property type="match status" value="1"/>
</dbReference>
<evidence type="ECO:0000256" key="1">
    <source>
        <dbReference type="ARBA" id="ARBA00001947"/>
    </source>
</evidence>
<comment type="cofactor">
    <cofactor evidence="1">
        <name>Zn(2+)</name>
        <dbReference type="ChEBI" id="CHEBI:29105"/>
    </cofactor>
</comment>
<dbReference type="InParanoid" id="A0A1C4Y7H8"/>
<dbReference type="GO" id="GO:0046872">
    <property type="term" value="F:metal ion binding"/>
    <property type="evidence" value="ECO:0007669"/>
    <property type="project" value="UniProtKB-KW"/>
</dbReference>
<reference evidence="8" key="1">
    <citation type="submission" date="2016-06" db="EMBL/GenBank/DDBJ databases">
        <authorList>
            <person name="Varghese N."/>
            <person name="Submissions Spin"/>
        </authorList>
    </citation>
    <scope>NUCLEOTIDE SEQUENCE [LARGE SCALE GENOMIC DNA]</scope>
    <source>
        <strain evidence="8">DSM 43816</strain>
    </source>
</reference>
<keyword evidence="4" id="KW-0862">Zinc</keyword>
<dbReference type="GO" id="GO:0016811">
    <property type="term" value="F:hydrolase activity, acting on carbon-nitrogen (but not peptide) bonds, in linear amides"/>
    <property type="evidence" value="ECO:0007669"/>
    <property type="project" value="TreeGrafter"/>
</dbReference>
<feature type="compositionally biased region" description="Low complexity" evidence="6">
    <location>
        <begin position="342"/>
        <end position="359"/>
    </location>
</feature>
<dbReference type="PANTHER" id="PTHR35005">
    <property type="entry name" value="3-DEHYDRO-SCYLLO-INOSOSE HYDROLASE"/>
    <property type="match status" value="1"/>
</dbReference>
<keyword evidence="3 7" id="KW-0378">Hydrolase</keyword>
<feature type="region of interest" description="Disordered" evidence="6">
    <location>
        <begin position="65"/>
        <end position="125"/>
    </location>
</feature>
<evidence type="ECO:0000313" key="7">
    <source>
        <dbReference type="EMBL" id="SCF16576.1"/>
    </source>
</evidence>
<gene>
    <name evidence="7" type="ORF">GA0070618_3655</name>
</gene>
<dbReference type="GO" id="GO:0009231">
    <property type="term" value="P:riboflavin biosynthetic process"/>
    <property type="evidence" value="ECO:0007669"/>
    <property type="project" value="TreeGrafter"/>
</dbReference>
<comment type="similarity">
    <text evidence="5">Belongs to the creatininase superfamily.</text>
</comment>
<dbReference type="EMBL" id="LT607413">
    <property type="protein sequence ID" value="SCF16576.1"/>
    <property type="molecule type" value="Genomic_DNA"/>
</dbReference>
<protein>
    <submittedName>
        <fullName evidence="7">Creatinine amidohydrolase</fullName>
    </submittedName>
</protein>
<accession>A0A1C4Y7H8</accession>
<dbReference type="Proteomes" id="UP000198253">
    <property type="component" value="Chromosome I"/>
</dbReference>
<evidence type="ECO:0000256" key="3">
    <source>
        <dbReference type="ARBA" id="ARBA00022801"/>
    </source>
</evidence>
<feature type="compositionally biased region" description="Pro residues" evidence="6">
    <location>
        <begin position="318"/>
        <end position="329"/>
    </location>
</feature>
<proteinExistence type="inferred from homology"/>
<name>A0A1C4Y7H8_MICEC</name>
<evidence type="ECO:0000256" key="4">
    <source>
        <dbReference type="ARBA" id="ARBA00022833"/>
    </source>
</evidence>
<organism evidence="7 8">
    <name type="scientific">Micromonospora echinospora</name>
    <name type="common">Micromonospora purpurea</name>
    <dbReference type="NCBI Taxonomy" id="1877"/>
    <lineage>
        <taxon>Bacteria</taxon>
        <taxon>Bacillati</taxon>
        <taxon>Actinomycetota</taxon>
        <taxon>Actinomycetes</taxon>
        <taxon>Micromonosporales</taxon>
        <taxon>Micromonosporaceae</taxon>
        <taxon>Micromonospora</taxon>
    </lineage>
</organism>
<dbReference type="AlphaFoldDB" id="A0A1C4Y7H8"/>
<dbReference type="Pfam" id="PF02633">
    <property type="entry name" value="Creatininase"/>
    <property type="match status" value="2"/>
</dbReference>
<dbReference type="InterPro" id="IPR024087">
    <property type="entry name" value="Creatininase-like_sf"/>
</dbReference>
<sequence length="367" mass="36572">MDGLTAWPAGGGLIPATRIPGGELAAVAAAADFAVLPVGAVEWHGPHLPLGTDLILAEGFARESASDAPAGGSASDAPAGGSASDAPRGESASGAPAGESAAGTPADGGAPGDGLPAGGNAAEGPGPRGVLFPAVPYAACPGQTRPWPGTVAIRPEIAVGYLADVIEGIVAAGFPRLLIVNGHDANMSTVRAAMEWVSGRRTASLLLVNWFQLVTPEETAALYGPLPARGHGGAYETSGVLGFDPDAVRLGAVDDLPPKPKLPVPHPYVLVESRPDPWQGWSGHISLADETIGRRVRELAGGRLRELVATWVAAEPPAAPTADPLPEPAPAGARPDGTPADVPAAGSRPGAAPAAVSRPDPSSGEDS</sequence>
<feature type="region of interest" description="Disordered" evidence="6">
    <location>
        <begin position="318"/>
        <end position="367"/>
    </location>
</feature>
<evidence type="ECO:0000313" key="8">
    <source>
        <dbReference type="Proteomes" id="UP000198253"/>
    </source>
</evidence>
<evidence type="ECO:0000256" key="5">
    <source>
        <dbReference type="ARBA" id="ARBA00024029"/>
    </source>
</evidence>
<dbReference type="PANTHER" id="PTHR35005:SF1">
    <property type="entry name" value="2-AMINO-5-FORMYLAMINO-6-RIBOSYLAMINOPYRIMIDIN-4(3H)-ONE 5'-MONOPHOSPHATE DEFORMYLASE"/>
    <property type="match status" value="1"/>
</dbReference>
<keyword evidence="8" id="KW-1185">Reference proteome</keyword>
<dbReference type="InterPro" id="IPR003785">
    <property type="entry name" value="Creatininase/forma_Hydrolase"/>
</dbReference>
<evidence type="ECO:0000256" key="2">
    <source>
        <dbReference type="ARBA" id="ARBA00022723"/>
    </source>
</evidence>
<keyword evidence="2" id="KW-0479">Metal-binding</keyword>
<dbReference type="RefSeq" id="WP_170107773.1">
    <property type="nucleotide sequence ID" value="NZ_LT607413.1"/>
</dbReference>
<dbReference type="SUPFAM" id="SSF102215">
    <property type="entry name" value="Creatininase"/>
    <property type="match status" value="2"/>
</dbReference>
<feature type="compositionally biased region" description="Low complexity" evidence="6">
    <location>
        <begin position="66"/>
        <end position="108"/>
    </location>
</feature>
<evidence type="ECO:0000256" key="6">
    <source>
        <dbReference type="SAM" id="MobiDB-lite"/>
    </source>
</evidence>